<sequence length="83" mass="9569">MYTTPIQNSSRRSLQLAGEQLRQQYAQHRCTAPFWDAYQQVQRDLVAAFPEHQAELCNRLAVFAQRLGAVEKAQLLELAEHEV</sequence>
<organism evidence="1 2">
    <name type="scientific">Stenotrophomonas terrae</name>
    <dbReference type="NCBI Taxonomy" id="405446"/>
    <lineage>
        <taxon>Bacteria</taxon>
        <taxon>Pseudomonadati</taxon>
        <taxon>Pseudomonadota</taxon>
        <taxon>Gammaproteobacteria</taxon>
        <taxon>Lysobacterales</taxon>
        <taxon>Lysobacteraceae</taxon>
        <taxon>Stenotrophomonas</taxon>
    </lineage>
</organism>
<name>A0A0R0C6N1_9GAMM</name>
<evidence type="ECO:0000313" key="2">
    <source>
        <dbReference type="Proteomes" id="UP000051863"/>
    </source>
</evidence>
<gene>
    <name evidence="1" type="ORF">ABB27_18475</name>
</gene>
<dbReference type="RefSeq" id="WP_057630676.1">
    <property type="nucleotide sequence ID" value="NZ_JBDJMY010000003.1"/>
</dbReference>
<protein>
    <submittedName>
        <fullName evidence="1">Uncharacterized protein</fullName>
    </submittedName>
</protein>
<dbReference type="Proteomes" id="UP000051863">
    <property type="component" value="Unassembled WGS sequence"/>
</dbReference>
<accession>A0A0R0C6N1</accession>
<keyword evidence="2" id="KW-1185">Reference proteome</keyword>
<dbReference type="PATRIC" id="fig|405446.3.peg.3719"/>
<dbReference type="OrthoDB" id="6043043at2"/>
<comment type="caution">
    <text evidence="1">The sequence shown here is derived from an EMBL/GenBank/DDBJ whole genome shotgun (WGS) entry which is preliminary data.</text>
</comment>
<reference evidence="1 2" key="1">
    <citation type="submission" date="2015-05" db="EMBL/GenBank/DDBJ databases">
        <title>Genome sequencing and analysis of members of genus Stenotrophomonas.</title>
        <authorList>
            <person name="Patil P.P."/>
            <person name="Midha S."/>
            <person name="Patil P.B."/>
        </authorList>
    </citation>
    <scope>NUCLEOTIDE SEQUENCE [LARGE SCALE GENOMIC DNA]</scope>
    <source>
        <strain evidence="1 2">DSM 18941</strain>
    </source>
</reference>
<dbReference type="EMBL" id="LDJJ01000087">
    <property type="protein sequence ID" value="KRG62210.1"/>
    <property type="molecule type" value="Genomic_DNA"/>
</dbReference>
<evidence type="ECO:0000313" key="1">
    <source>
        <dbReference type="EMBL" id="KRG62210.1"/>
    </source>
</evidence>
<proteinExistence type="predicted"/>
<dbReference type="AlphaFoldDB" id="A0A0R0C6N1"/>